<dbReference type="HAMAP" id="MF_00719">
    <property type="entry name" value="CobS"/>
    <property type="match status" value="1"/>
</dbReference>
<dbReference type="Pfam" id="PF02654">
    <property type="entry name" value="CobS"/>
    <property type="match status" value="1"/>
</dbReference>
<dbReference type="GO" id="GO:0005886">
    <property type="term" value="C:plasma membrane"/>
    <property type="evidence" value="ECO:0007669"/>
    <property type="project" value="UniProtKB-SubCell"/>
</dbReference>
<evidence type="ECO:0000256" key="8">
    <source>
        <dbReference type="ARBA" id="ARBA00022573"/>
    </source>
</evidence>
<evidence type="ECO:0000313" key="21">
    <source>
        <dbReference type="Proteomes" id="UP000048949"/>
    </source>
</evidence>
<dbReference type="EMBL" id="CVQV01000003">
    <property type="protein sequence ID" value="CRK74529.1"/>
    <property type="molecule type" value="Genomic_DNA"/>
</dbReference>
<evidence type="ECO:0000256" key="12">
    <source>
        <dbReference type="ARBA" id="ARBA00022989"/>
    </source>
</evidence>
<keyword evidence="21" id="KW-1185">Reference proteome</keyword>
<keyword evidence="10 19" id="KW-0812">Transmembrane</keyword>
<keyword evidence="12 19" id="KW-1133">Transmembrane helix</keyword>
<accession>A0A0U1NJ18</accession>
<name>A0A0U1NJ18_9RHOB</name>
<gene>
    <name evidence="20" type="primary">cobS_1</name>
    <name evidence="19" type="synonym">cobS</name>
    <name evidence="20" type="ORF">NIG5292_00562</name>
</gene>
<dbReference type="Proteomes" id="UP000048949">
    <property type="component" value="Unassembled WGS sequence"/>
</dbReference>
<organism evidence="20 21">
    <name type="scientific">Nereida ignava</name>
    <dbReference type="NCBI Taxonomy" id="282199"/>
    <lineage>
        <taxon>Bacteria</taxon>
        <taxon>Pseudomonadati</taxon>
        <taxon>Pseudomonadota</taxon>
        <taxon>Alphaproteobacteria</taxon>
        <taxon>Rhodobacterales</taxon>
        <taxon>Roseobacteraceae</taxon>
        <taxon>Nereida</taxon>
    </lineage>
</organism>
<feature type="transmembrane region" description="Helical" evidence="19">
    <location>
        <begin position="76"/>
        <end position="98"/>
    </location>
</feature>
<evidence type="ECO:0000256" key="16">
    <source>
        <dbReference type="ARBA" id="ARBA00032853"/>
    </source>
</evidence>
<feature type="transmembrane region" description="Helical" evidence="19">
    <location>
        <begin position="199"/>
        <end position="216"/>
    </location>
</feature>
<evidence type="ECO:0000256" key="10">
    <source>
        <dbReference type="ARBA" id="ARBA00022692"/>
    </source>
</evidence>
<comment type="similarity">
    <text evidence="4 19">Belongs to the CobS family.</text>
</comment>
<evidence type="ECO:0000256" key="13">
    <source>
        <dbReference type="ARBA" id="ARBA00023136"/>
    </source>
</evidence>
<comment type="function">
    <text evidence="14 19">Joins adenosylcobinamide-GDP and alpha-ribazole to generate adenosylcobalamin (Ado-cobalamin). Also synthesizes adenosylcobalamin 5'-phosphate from adenosylcobinamide-GDP and alpha-ribazole 5'-phosphate.</text>
</comment>
<keyword evidence="9 19" id="KW-0808">Transferase</keyword>
<dbReference type="STRING" id="282199.GCA_001049735_00562"/>
<evidence type="ECO:0000256" key="11">
    <source>
        <dbReference type="ARBA" id="ARBA00022842"/>
    </source>
</evidence>
<keyword evidence="7 19" id="KW-1003">Cell membrane</keyword>
<comment type="catalytic activity">
    <reaction evidence="18 19">
        <text>alpha-ribazole 5'-phosphate + adenosylcob(III)inamide-GDP = adenosylcob(III)alamin 5'-phosphate + GMP + H(+)</text>
        <dbReference type="Rhea" id="RHEA:23560"/>
        <dbReference type="ChEBI" id="CHEBI:15378"/>
        <dbReference type="ChEBI" id="CHEBI:57918"/>
        <dbReference type="ChEBI" id="CHEBI:58115"/>
        <dbReference type="ChEBI" id="CHEBI:60487"/>
        <dbReference type="ChEBI" id="CHEBI:60493"/>
        <dbReference type="EC" id="2.7.8.26"/>
    </reaction>
</comment>
<keyword evidence="11 19" id="KW-0460">Magnesium</keyword>
<keyword evidence="13 19" id="KW-0472">Membrane</keyword>
<evidence type="ECO:0000256" key="1">
    <source>
        <dbReference type="ARBA" id="ARBA00001946"/>
    </source>
</evidence>
<dbReference type="GO" id="GO:0008818">
    <property type="term" value="F:cobalamin 5'-phosphate synthase activity"/>
    <property type="evidence" value="ECO:0007669"/>
    <property type="project" value="UniProtKB-UniRule"/>
</dbReference>
<dbReference type="PANTHER" id="PTHR34148">
    <property type="entry name" value="ADENOSYLCOBINAMIDE-GDP RIBAZOLETRANSFERASE"/>
    <property type="match status" value="1"/>
</dbReference>
<dbReference type="UniPathway" id="UPA00148">
    <property type="reaction ID" value="UER00238"/>
</dbReference>
<evidence type="ECO:0000256" key="17">
    <source>
        <dbReference type="ARBA" id="ARBA00048623"/>
    </source>
</evidence>
<dbReference type="PANTHER" id="PTHR34148:SF1">
    <property type="entry name" value="ADENOSYLCOBINAMIDE-GDP RIBAZOLETRANSFERASE"/>
    <property type="match status" value="1"/>
</dbReference>
<evidence type="ECO:0000256" key="3">
    <source>
        <dbReference type="ARBA" id="ARBA00004663"/>
    </source>
</evidence>
<comment type="subcellular location">
    <subcellularLocation>
        <location evidence="2 19">Cell membrane</location>
        <topology evidence="2 19">Multi-pass membrane protein</topology>
    </subcellularLocation>
</comment>
<reference evidence="20 21" key="1">
    <citation type="submission" date="2015-04" db="EMBL/GenBank/DDBJ databases">
        <authorList>
            <person name="Syromyatnikov M.Y."/>
            <person name="Popov V.N."/>
        </authorList>
    </citation>
    <scope>NUCLEOTIDE SEQUENCE [LARGE SCALE GENOMIC DNA]</scope>
    <source>
        <strain evidence="20 21">CECT 5292</strain>
    </source>
</reference>
<evidence type="ECO:0000256" key="4">
    <source>
        <dbReference type="ARBA" id="ARBA00010561"/>
    </source>
</evidence>
<feature type="transmembrane region" description="Helical" evidence="19">
    <location>
        <begin position="222"/>
        <end position="238"/>
    </location>
</feature>
<protein>
    <recommendedName>
        <fullName evidence="6 19">Adenosylcobinamide-GDP ribazoletransferase</fullName>
        <ecNumber evidence="5 19">2.7.8.26</ecNumber>
    </recommendedName>
    <alternativeName>
        <fullName evidence="16 19">Cobalamin synthase</fullName>
    </alternativeName>
    <alternativeName>
        <fullName evidence="15 19">Cobalamin-5'-phosphate synthase</fullName>
    </alternativeName>
</protein>
<dbReference type="InterPro" id="IPR003805">
    <property type="entry name" value="CobS"/>
</dbReference>
<dbReference type="GO" id="GO:0009236">
    <property type="term" value="P:cobalamin biosynthetic process"/>
    <property type="evidence" value="ECO:0007669"/>
    <property type="project" value="UniProtKB-UniRule"/>
</dbReference>
<evidence type="ECO:0000256" key="5">
    <source>
        <dbReference type="ARBA" id="ARBA00013200"/>
    </source>
</evidence>
<comment type="catalytic activity">
    <reaction evidence="17 19">
        <text>alpha-ribazole + adenosylcob(III)inamide-GDP = adenosylcob(III)alamin + GMP + H(+)</text>
        <dbReference type="Rhea" id="RHEA:16049"/>
        <dbReference type="ChEBI" id="CHEBI:10329"/>
        <dbReference type="ChEBI" id="CHEBI:15378"/>
        <dbReference type="ChEBI" id="CHEBI:18408"/>
        <dbReference type="ChEBI" id="CHEBI:58115"/>
        <dbReference type="ChEBI" id="CHEBI:60487"/>
        <dbReference type="EC" id="2.7.8.26"/>
    </reaction>
</comment>
<proteinExistence type="inferred from homology"/>
<sequence length="266" mass="27747">MQFVVPLFTHPSMKGNERNRPDLFDLRDILAAVGLLSRLPVRVDADHAMARAAFATWSYPIVGLVIGGLQATLATILIWLGVPVPLVAGLILAAGMILTGALHEDGLADCADGFWGGYTIERRLEIMKDSQIGSYGTLALIMSTGLRWGALWLALAAFGPLFLVATAALSRVGMVALMYALPNARPSGLAASVGKPEPIHVGAAALIGIVVTIVFAPSPIMMMIAAGLVTGAVALIAMRKINGTTGDVLGATQQLTEISLLIVLAS</sequence>
<dbReference type="AlphaFoldDB" id="A0A0U1NJ18"/>
<evidence type="ECO:0000256" key="2">
    <source>
        <dbReference type="ARBA" id="ARBA00004651"/>
    </source>
</evidence>
<dbReference type="GO" id="GO:0051073">
    <property type="term" value="F:adenosylcobinamide-GDP ribazoletransferase activity"/>
    <property type="evidence" value="ECO:0007669"/>
    <property type="project" value="UniProtKB-UniRule"/>
</dbReference>
<evidence type="ECO:0000256" key="9">
    <source>
        <dbReference type="ARBA" id="ARBA00022679"/>
    </source>
</evidence>
<dbReference type="EC" id="2.7.8.26" evidence="5 19"/>
<evidence type="ECO:0000256" key="18">
    <source>
        <dbReference type="ARBA" id="ARBA00049504"/>
    </source>
</evidence>
<evidence type="ECO:0000313" key="20">
    <source>
        <dbReference type="EMBL" id="CRK74529.1"/>
    </source>
</evidence>
<feature type="transmembrane region" description="Helical" evidence="19">
    <location>
        <begin position="48"/>
        <end position="70"/>
    </location>
</feature>
<comment type="pathway">
    <text evidence="3 19">Cofactor biosynthesis; adenosylcobalamin biosynthesis; adenosylcobalamin from cob(II)yrinate a,c-diamide: step 7/7.</text>
</comment>
<evidence type="ECO:0000256" key="6">
    <source>
        <dbReference type="ARBA" id="ARBA00015850"/>
    </source>
</evidence>
<evidence type="ECO:0000256" key="7">
    <source>
        <dbReference type="ARBA" id="ARBA00022475"/>
    </source>
</evidence>
<keyword evidence="8 19" id="KW-0169">Cobalamin biosynthesis</keyword>
<evidence type="ECO:0000256" key="14">
    <source>
        <dbReference type="ARBA" id="ARBA00025228"/>
    </source>
</evidence>
<evidence type="ECO:0000256" key="15">
    <source>
        <dbReference type="ARBA" id="ARBA00032605"/>
    </source>
</evidence>
<evidence type="ECO:0000256" key="19">
    <source>
        <dbReference type="HAMAP-Rule" id="MF_00719"/>
    </source>
</evidence>
<comment type="cofactor">
    <cofactor evidence="1 19">
        <name>Mg(2+)</name>
        <dbReference type="ChEBI" id="CHEBI:18420"/>
    </cofactor>
</comment>